<feature type="transmembrane region" description="Helical" evidence="6">
    <location>
        <begin position="33"/>
        <end position="53"/>
    </location>
</feature>
<accession>A0A2I0B8K3</accession>
<gene>
    <name evidence="8" type="ORF">AXF42_Ash005132</name>
</gene>
<keyword evidence="4 6" id="KW-1133">Transmembrane helix</keyword>
<name>A0A2I0B8K3_9ASPA</name>
<keyword evidence="3 6" id="KW-0812">Transmembrane</keyword>
<dbReference type="OrthoDB" id="1729159at2759"/>
<evidence type="ECO:0000256" key="4">
    <source>
        <dbReference type="ARBA" id="ARBA00022989"/>
    </source>
</evidence>
<keyword evidence="5 6" id="KW-0472">Membrane</keyword>
<dbReference type="InterPro" id="IPR000620">
    <property type="entry name" value="EamA_dom"/>
</dbReference>
<evidence type="ECO:0000313" key="9">
    <source>
        <dbReference type="Proteomes" id="UP000236161"/>
    </source>
</evidence>
<dbReference type="InterPro" id="IPR037185">
    <property type="entry name" value="EmrE-like"/>
</dbReference>
<evidence type="ECO:0000256" key="5">
    <source>
        <dbReference type="ARBA" id="ARBA00023136"/>
    </source>
</evidence>
<evidence type="ECO:0000256" key="1">
    <source>
        <dbReference type="ARBA" id="ARBA00004141"/>
    </source>
</evidence>
<protein>
    <recommendedName>
        <fullName evidence="6">WAT1-related protein</fullName>
    </recommendedName>
</protein>
<sequence length="144" mass="15288">MGAVFGICTANLASKVMEIADDLDNRGIVASALNYWLLTWSNKIIGPALVALYNPLQPVASALLSRLFLGSPIYAGSIIGGLLIISGLYLVTWARYKEKQVAAVIHGKSSSNALEDGVPLVTRGIVFSGSSMAVPRSWSEPHES</sequence>
<comment type="caution">
    <text evidence="6">Lacks conserved residue(s) required for the propagation of feature annotation.</text>
</comment>
<evidence type="ECO:0000256" key="6">
    <source>
        <dbReference type="RuleBase" id="RU363077"/>
    </source>
</evidence>
<feature type="transmembrane region" description="Helical" evidence="6">
    <location>
        <begin position="73"/>
        <end position="91"/>
    </location>
</feature>
<comment type="subcellular location">
    <subcellularLocation>
        <location evidence="1 6">Membrane</location>
        <topology evidence="1 6">Multi-pass membrane protein</topology>
    </subcellularLocation>
</comment>
<evidence type="ECO:0000259" key="7">
    <source>
        <dbReference type="Pfam" id="PF00892"/>
    </source>
</evidence>
<keyword evidence="9" id="KW-1185">Reference proteome</keyword>
<dbReference type="AlphaFoldDB" id="A0A2I0B8K3"/>
<dbReference type="GO" id="GO:0016020">
    <property type="term" value="C:membrane"/>
    <property type="evidence" value="ECO:0007669"/>
    <property type="project" value="UniProtKB-SubCell"/>
</dbReference>
<evidence type="ECO:0000256" key="3">
    <source>
        <dbReference type="ARBA" id="ARBA00022692"/>
    </source>
</evidence>
<reference evidence="8 9" key="1">
    <citation type="journal article" date="2017" name="Nature">
        <title>The Apostasia genome and the evolution of orchids.</title>
        <authorList>
            <person name="Zhang G.Q."/>
            <person name="Liu K.W."/>
            <person name="Li Z."/>
            <person name="Lohaus R."/>
            <person name="Hsiao Y.Y."/>
            <person name="Niu S.C."/>
            <person name="Wang J.Y."/>
            <person name="Lin Y.C."/>
            <person name="Xu Q."/>
            <person name="Chen L.J."/>
            <person name="Yoshida K."/>
            <person name="Fujiwara S."/>
            <person name="Wang Z.W."/>
            <person name="Zhang Y.Q."/>
            <person name="Mitsuda N."/>
            <person name="Wang M."/>
            <person name="Liu G.H."/>
            <person name="Pecoraro L."/>
            <person name="Huang H.X."/>
            <person name="Xiao X.J."/>
            <person name="Lin M."/>
            <person name="Wu X.Y."/>
            <person name="Wu W.L."/>
            <person name="Chen Y.Y."/>
            <person name="Chang S.B."/>
            <person name="Sakamoto S."/>
            <person name="Ohme-Takagi M."/>
            <person name="Yagi M."/>
            <person name="Zeng S.J."/>
            <person name="Shen C.Y."/>
            <person name="Yeh C.M."/>
            <person name="Luo Y.B."/>
            <person name="Tsai W.C."/>
            <person name="Van de Peer Y."/>
            <person name="Liu Z.J."/>
        </authorList>
    </citation>
    <scope>NUCLEOTIDE SEQUENCE [LARGE SCALE GENOMIC DNA]</scope>
    <source>
        <strain evidence="9">cv. Shenzhen</strain>
        <tissue evidence="8">Stem</tissue>
    </source>
</reference>
<dbReference type="GO" id="GO:0022857">
    <property type="term" value="F:transmembrane transporter activity"/>
    <property type="evidence" value="ECO:0007669"/>
    <property type="project" value="InterPro"/>
</dbReference>
<evidence type="ECO:0000313" key="8">
    <source>
        <dbReference type="EMBL" id="PKA64120.1"/>
    </source>
</evidence>
<feature type="domain" description="EamA" evidence="7">
    <location>
        <begin position="27"/>
        <end position="92"/>
    </location>
</feature>
<dbReference type="Gene3D" id="1.10.3730.20">
    <property type="match status" value="1"/>
</dbReference>
<dbReference type="EMBL" id="KZ451906">
    <property type="protein sequence ID" value="PKA64120.1"/>
    <property type="molecule type" value="Genomic_DNA"/>
</dbReference>
<evidence type="ECO:0000256" key="2">
    <source>
        <dbReference type="ARBA" id="ARBA00007635"/>
    </source>
</evidence>
<proteinExistence type="inferred from homology"/>
<organism evidence="8 9">
    <name type="scientific">Apostasia shenzhenica</name>
    <dbReference type="NCBI Taxonomy" id="1088818"/>
    <lineage>
        <taxon>Eukaryota</taxon>
        <taxon>Viridiplantae</taxon>
        <taxon>Streptophyta</taxon>
        <taxon>Embryophyta</taxon>
        <taxon>Tracheophyta</taxon>
        <taxon>Spermatophyta</taxon>
        <taxon>Magnoliopsida</taxon>
        <taxon>Liliopsida</taxon>
        <taxon>Asparagales</taxon>
        <taxon>Orchidaceae</taxon>
        <taxon>Apostasioideae</taxon>
        <taxon>Apostasia</taxon>
    </lineage>
</organism>
<dbReference type="SUPFAM" id="SSF103481">
    <property type="entry name" value="Multidrug resistance efflux transporter EmrE"/>
    <property type="match status" value="1"/>
</dbReference>
<dbReference type="Proteomes" id="UP000236161">
    <property type="component" value="Unassembled WGS sequence"/>
</dbReference>
<dbReference type="PANTHER" id="PTHR31218">
    <property type="entry name" value="WAT1-RELATED PROTEIN"/>
    <property type="match status" value="1"/>
</dbReference>
<comment type="similarity">
    <text evidence="2 6">Belongs to the drug/metabolite transporter (DMT) superfamily. Plant drug/metabolite exporter (P-DME) (TC 2.A.7.4) family.</text>
</comment>
<dbReference type="Pfam" id="PF00892">
    <property type="entry name" value="EamA"/>
    <property type="match status" value="1"/>
</dbReference>
<dbReference type="InterPro" id="IPR030184">
    <property type="entry name" value="WAT1-related"/>
</dbReference>